<protein>
    <submittedName>
        <fullName evidence="1">Uncharacterized protein</fullName>
    </submittedName>
</protein>
<dbReference type="InParanoid" id="A0A0C2XF38"/>
<proteinExistence type="predicted"/>
<dbReference type="Proteomes" id="UP000054549">
    <property type="component" value="Unassembled WGS sequence"/>
</dbReference>
<accession>A0A0C2XF38</accession>
<dbReference type="EMBL" id="KN818230">
    <property type="protein sequence ID" value="KIL68011.1"/>
    <property type="molecule type" value="Genomic_DNA"/>
</dbReference>
<name>A0A0C2XF38_AMAMK</name>
<sequence length="117" mass="14068">MNTIIIHPYNRITHTPSHDITAALITPVPKWYRSPPPWWVLDGTDKRWKGKKLTSITEVDEEVEVDGDVVVDDVDVKESRRFVVLVEDLKSRYESLLWRLKRRLVRKVDWAREYRRW</sequence>
<evidence type="ECO:0000313" key="1">
    <source>
        <dbReference type="EMBL" id="KIL68011.1"/>
    </source>
</evidence>
<keyword evidence="2" id="KW-1185">Reference proteome</keyword>
<gene>
    <name evidence="1" type="ORF">M378DRAFT_159264</name>
</gene>
<dbReference type="AlphaFoldDB" id="A0A0C2XF38"/>
<dbReference type="HOGENOM" id="CLU_2084280_0_0_1"/>
<dbReference type="OrthoDB" id="3064134at2759"/>
<organism evidence="1 2">
    <name type="scientific">Amanita muscaria (strain Koide BX008)</name>
    <dbReference type="NCBI Taxonomy" id="946122"/>
    <lineage>
        <taxon>Eukaryota</taxon>
        <taxon>Fungi</taxon>
        <taxon>Dikarya</taxon>
        <taxon>Basidiomycota</taxon>
        <taxon>Agaricomycotina</taxon>
        <taxon>Agaricomycetes</taxon>
        <taxon>Agaricomycetidae</taxon>
        <taxon>Agaricales</taxon>
        <taxon>Pluteineae</taxon>
        <taxon>Amanitaceae</taxon>
        <taxon>Amanita</taxon>
    </lineage>
</organism>
<reference evidence="1 2" key="1">
    <citation type="submission" date="2014-04" db="EMBL/GenBank/DDBJ databases">
        <title>Evolutionary Origins and Diversification of the Mycorrhizal Mutualists.</title>
        <authorList>
            <consortium name="DOE Joint Genome Institute"/>
            <consortium name="Mycorrhizal Genomics Consortium"/>
            <person name="Kohler A."/>
            <person name="Kuo A."/>
            <person name="Nagy L.G."/>
            <person name="Floudas D."/>
            <person name="Copeland A."/>
            <person name="Barry K.W."/>
            <person name="Cichocki N."/>
            <person name="Veneault-Fourrey C."/>
            <person name="LaButti K."/>
            <person name="Lindquist E.A."/>
            <person name="Lipzen A."/>
            <person name="Lundell T."/>
            <person name="Morin E."/>
            <person name="Murat C."/>
            <person name="Riley R."/>
            <person name="Ohm R."/>
            <person name="Sun H."/>
            <person name="Tunlid A."/>
            <person name="Henrissat B."/>
            <person name="Grigoriev I.V."/>
            <person name="Hibbett D.S."/>
            <person name="Martin F."/>
        </authorList>
    </citation>
    <scope>NUCLEOTIDE SEQUENCE [LARGE SCALE GENOMIC DNA]</scope>
    <source>
        <strain evidence="1 2">Koide BX008</strain>
    </source>
</reference>
<evidence type="ECO:0000313" key="2">
    <source>
        <dbReference type="Proteomes" id="UP000054549"/>
    </source>
</evidence>